<keyword evidence="2" id="KW-0805">Transcription regulation</keyword>
<dbReference type="RefSeq" id="WP_089229334.1">
    <property type="nucleotide sequence ID" value="NZ_FZOF01000055.1"/>
</dbReference>
<keyword evidence="4" id="KW-0804">Transcription</keyword>
<sequence length="331" mass="35371">MELRHLRHFLALAEERSFTRAAARELIVQSGLSSSVRALEKDVGALLFVRGTRPVRLTPAGEALVPAARQALDAAEAARQAVRDVNGVLTGRLRIGAMHTIGHTLPFSSWVAQFALAHPGVDVTVRQLPAVRMLEMVADGELDCALVPVVPEHSTGLDVVRLVAEPIVMACAPGHPLAAEREVTLDRLAGERFVDTPADWAIRVQVDQAFQDAGLVRRTVCEVDEWPLVLDLVAAGVGIALVPEGLDFPASPRPAAALRLVPLAGIPLLRRVDLVSPKGHAAGPAARRFLEQVRDGLRTQDAARTPSAAVSDRRPAAPSPRSGARPTDRVP</sequence>
<dbReference type="Pfam" id="PF00126">
    <property type="entry name" value="HTH_1"/>
    <property type="match status" value="1"/>
</dbReference>
<dbReference type="Pfam" id="PF03466">
    <property type="entry name" value="LysR_substrate"/>
    <property type="match status" value="1"/>
</dbReference>
<dbReference type="GO" id="GO:0003700">
    <property type="term" value="F:DNA-binding transcription factor activity"/>
    <property type="evidence" value="ECO:0007669"/>
    <property type="project" value="InterPro"/>
</dbReference>
<evidence type="ECO:0000313" key="7">
    <source>
        <dbReference type="EMBL" id="SNT59357.1"/>
    </source>
</evidence>
<protein>
    <submittedName>
        <fullName evidence="7">Transcriptional regulator, LysR family</fullName>
    </submittedName>
</protein>
<name>A0A239NWU8_9ACTN</name>
<evidence type="ECO:0000256" key="2">
    <source>
        <dbReference type="ARBA" id="ARBA00023015"/>
    </source>
</evidence>
<evidence type="ECO:0000256" key="1">
    <source>
        <dbReference type="ARBA" id="ARBA00009437"/>
    </source>
</evidence>
<dbReference type="InterPro" id="IPR000847">
    <property type="entry name" value="LysR_HTH_N"/>
</dbReference>
<evidence type="ECO:0000259" key="6">
    <source>
        <dbReference type="PROSITE" id="PS50931"/>
    </source>
</evidence>
<dbReference type="InterPro" id="IPR050950">
    <property type="entry name" value="HTH-type_LysR_regulators"/>
</dbReference>
<evidence type="ECO:0000256" key="4">
    <source>
        <dbReference type="ARBA" id="ARBA00023163"/>
    </source>
</evidence>
<feature type="region of interest" description="Disordered" evidence="5">
    <location>
        <begin position="293"/>
        <end position="331"/>
    </location>
</feature>
<dbReference type="OrthoDB" id="3181812at2"/>
<dbReference type="PANTHER" id="PTHR30419">
    <property type="entry name" value="HTH-TYPE TRANSCRIPTIONAL REGULATOR YBHD"/>
    <property type="match status" value="1"/>
</dbReference>
<comment type="similarity">
    <text evidence="1">Belongs to the LysR transcriptional regulatory family.</text>
</comment>
<feature type="domain" description="HTH lysR-type" evidence="6">
    <location>
        <begin position="1"/>
        <end position="58"/>
    </location>
</feature>
<reference evidence="7 8" key="1">
    <citation type="submission" date="2017-06" db="EMBL/GenBank/DDBJ databases">
        <authorList>
            <person name="Kim H.J."/>
            <person name="Triplett B.A."/>
        </authorList>
    </citation>
    <scope>NUCLEOTIDE SEQUENCE [LARGE SCALE GENOMIC DNA]</scope>
    <source>
        <strain evidence="7 8">CGMCC 4.1858</strain>
    </source>
</reference>
<dbReference type="CDD" id="cd05466">
    <property type="entry name" value="PBP2_LTTR_substrate"/>
    <property type="match status" value="1"/>
</dbReference>
<accession>A0A239NWU8</accession>
<dbReference type="PANTHER" id="PTHR30419:SF31">
    <property type="entry name" value="BLR3139 PROTEIN"/>
    <property type="match status" value="1"/>
</dbReference>
<dbReference type="InterPro" id="IPR036390">
    <property type="entry name" value="WH_DNA-bd_sf"/>
</dbReference>
<evidence type="ECO:0000256" key="5">
    <source>
        <dbReference type="SAM" id="MobiDB-lite"/>
    </source>
</evidence>
<dbReference type="Gene3D" id="1.10.10.10">
    <property type="entry name" value="Winged helix-like DNA-binding domain superfamily/Winged helix DNA-binding domain"/>
    <property type="match status" value="1"/>
</dbReference>
<evidence type="ECO:0000256" key="3">
    <source>
        <dbReference type="ARBA" id="ARBA00023125"/>
    </source>
</evidence>
<proteinExistence type="inferred from homology"/>
<dbReference type="GO" id="GO:0003677">
    <property type="term" value="F:DNA binding"/>
    <property type="evidence" value="ECO:0007669"/>
    <property type="project" value="UniProtKB-KW"/>
</dbReference>
<dbReference type="InterPro" id="IPR005119">
    <property type="entry name" value="LysR_subst-bd"/>
</dbReference>
<dbReference type="InterPro" id="IPR036388">
    <property type="entry name" value="WH-like_DNA-bd_sf"/>
</dbReference>
<evidence type="ECO:0000313" key="8">
    <source>
        <dbReference type="Proteomes" id="UP000198280"/>
    </source>
</evidence>
<keyword evidence="3" id="KW-0238">DNA-binding</keyword>
<dbReference type="PROSITE" id="PS50931">
    <property type="entry name" value="HTH_LYSR"/>
    <property type="match status" value="1"/>
</dbReference>
<gene>
    <name evidence="7" type="ORF">SAMN05216252_1556</name>
</gene>
<dbReference type="SUPFAM" id="SSF46785">
    <property type="entry name" value="Winged helix' DNA-binding domain"/>
    <property type="match status" value="1"/>
</dbReference>
<dbReference type="AlphaFoldDB" id="A0A239NWU8"/>
<dbReference type="EMBL" id="FZOF01000055">
    <property type="protein sequence ID" value="SNT59357.1"/>
    <property type="molecule type" value="Genomic_DNA"/>
</dbReference>
<keyword evidence="8" id="KW-1185">Reference proteome</keyword>
<dbReference type="Gene3D" id="3.40.190.290">
    <property type="match status" value="1"/>
</dbReference>
<organism evidence="7 8">
    <name type="scientific">Actinacidiphila glaucinigra</name>
    <dbReference type="NCBI Taxonomy" id="235986"/>
    <lineage>
        <taxon>Bacteria</taxon>
        <taxon>Bacillati</taxon>
        <taxon>Actinomycetota</taxon>
        <taxon>Actinomycetes</taxon>
        <taxon>Kitasatosporales</taxon>
        <taxon>Streptomycetaceae</taxon>
        <taxon>Actinacidiphila</taxon>
    </lineage>
</organism>
<dbReference type="GO" id="GO:0005829">
    <property type="term" value="C:cytosol"/>
    <property type="evidence" value="ECO:0007669"/>
    <property type="project" value="TreeGrafter"/>
</dbReference>
<dbReference type="FunFam" id="1.10.10.10:FF:000001">
    <property type="entry name" value="LysR family transcriptional regulator"/>
    <property type="match status" value="1"/>
</dbReference>
<dbReference type="Proteomes" id="UP000198280">
    <property type="component" value="Unassembled WGS sequence"/>
</dbReference>
<dbReference type="SUPFAM" id="SSF53850">
    <property type="entry name" value="Periplasmic binding protein-like II"/>
    <property type="match status" value="1"/>
</dbReference>